<dbReference type="InterPro" id="IPR050695">
    <property type="entry name" value="N-acetylmuramoyl_amidase_3"/>
</dbReference>
<dbReference type="Pfam" id="PF01520">
    <property type="entry name" value="Amidase_3"/>
    <property type="match status" value="1"/>
</dbReference>
<dbReference type="PANTHER" id="PTHR30404:SF0">
    <property type="entry name" value="N-ACETYLMURAMOYL-L-ALANINE AMIDASE AMIC"/>
    <property type="match status" value="1"/>
</dbReference>
<evidence type="ECO:0000259" key="2">
    <source>
        <dbReference type="SMART" id="SM00646"/>
    </source>
</evidence>
<dbReference type="EMBL" id="MFAF01000024">
    <property type="protein sequence ID" value="OGD78819.1"/>
    <property type="molecule type" value="Genomic_DNA"/>
</dbReference>
<feature type="domain" description="MurNAc-LAA" evidence="2">
    <location>
        <begin position="64"/>
        <end position="216"/>
    </location>
</feature>
<keyword evidence="1" id="KW-0378">Hydrolase</keyword>
<name>A0A1F5FGM9_9BACT</name>
<dbReference type="CDD" id="cd02696">
    <property type="entry name" value="MurNAc-LAA"/>
    <property type="match status" value="1"/>
</dbReference>
<accession>A0A1F5FGM9</accession>
<dbReference type="GO" id="GO:0030288">
    <property type="term" value="C:outer membrane-bounded periplasmic space"/>
    <property type="evidence" value="ECO:0007669"/>
    <property type="project" value="TreeGrafter"/>
</dbReference>
<evidence type="ECO:0000256" key="1">
    <source>
        <dbReference type="ARBA" id="ARBA00022801"/>
    </source>
</evidence>
<dbReference type="PANTHER" id="PTHR30404">
    <property type="entry name" value="N-ACETYLMURAMOYL-L-ALANINE AMIDASE"/>
    <property type="match status" value="1"/>
</dbReference>
<evidence type="ECO:0000313" key="4">
    <source>
        <dbReference type="Proteomes" id="UP000177187"/>
    </source>
</evidence>
<evidence type="ECO:0000313" key="3">
    <source>
        <dbReference type="EMBL" id="OGD78819.1"/>
    </source>
</evidence>
<dbReference type="Proteomes" id="UP000177187">
    <property type="component" value="Unassembled WGS sequence"/>
</dbReference>
<reference evidence="3 4" key="1">
    <citation type="journal article" date="2016" name="Nat. Commun.">
        <title>Thousands of microbial genomes shed light on interconnected biogeochemical processes in an aquifer system.</title>
        <authorList>
            <person name="Anantharaman K."/>
            <person name="Brown C.T."/>
            <person name="Hug L.A."/>
            <person name="Sharon I."/>
            <person name="Castelle C.J."/>
            <person name="Probst A.J."/>
            <person name="Thomas B.C."/>
            <person name="Singh A."/>
            <person name="Wilkins M.J."/>
            <person name="Karaoz U."/>
            <person name="Brodie E.L."/>
            <person name="Williams K.H."/>
            <person name="Hubbard S.S."/>
            <person name="Banfield J.F."/>
        </authorList>
    </citation>
    <scope>NUCLEOTIDE SEQUENCE [LARGE SCALE GENOMIC DNA]</scope>
</reference>
<dbReference type="GO" id="GO:0009253">
    <property type="term" value="P:peptidoglycan catabolic process"/>
    <property type="evidence" value="ECO:0007669"/>
    <property type="project" value="InterPro"/>
</dbReference>
<proteinExistence type="predicted"/>
<sequence length="236" mass="25578">MIVLDPGHGGPRWTGAGGPKTGVFEKDLVLDIAGRVKTILKEELNVEVVLTRTGDYPVGLRERVRTANEMGADLFLSLHLNGGSPERRGPEMYYADHHRPDTPWSSGGGARFALPLTGELPFPARLEAARLLARLTFEELTAPSEGVARDLQEAHVAGLGLPDRGVWPAPFFVLVEARMPAVLVESCYLSNADQESLLSDPAYRQRVARAIADGTAAWVRENDLKLGSRFSLAQGG</sequence>
<dbReference type="SUPFAM" id="SSF53187">
    <property type="entry name" value="Zn-dependent exopeptidases"/>
    <property type="match status" value="1"/>
</dbReference>
<comment type="caution">
    <text evidence="3">The sequence shown here is derived from an EMBL/GenBank/DDBJ whole genome shotgun (WGS) entry which is preliminary data.</text>
</comment>
<gene>
    <name evidence="3" type="ORF">A2Y64_03045</name>
</gene>
<dbReference type="SMART" id="SM00646">
    <property type="entry name" value="Ami_3"/>
    <property type="match status" value="1"/>
</dbReference>
<dbReference type="Gene3D" id="3.40.630.40">
    <property type="entry name" value="Zn-dependent exopeptidases"/>
    <property type="match status" value="1"/>
</dbReference>
<dbReference type="STRING" id="1817816.A2Y64_03045"/>
<dbReference type="GO" id="GO:0008745">
    <property type="term" value="F:N-acetylmuramoyl-L-alanine amidase activity"/>
    <property type="evidence" value="ECO:0007669"/>
    <property type="project" value="InterPro"/>
</dbReference>
<protein>
    <recommendedName>
        <fullName evidence="2">MurNAc-LAA domain-containing protein</fullName>
    </recommendedName>
</protein>
<organism evidence="3 4">
    <name type="scientific">Candidatus Coatesbacteria bacterium RBG_13_66_14</name>
    <dbReference type="NCBI Taxonomy" id="1817816"/>
    <lineage>
        <taxon>Bacteria</taxon>
        <taxon>Candidatus Coatesiibacteriota</taxon>
    </lineage>
</organism>
<dbReference type="AlphaFoldDB" id="A0A1F5FGM9"/>
<dbReference type="InterPro" id="IPR002508">
    <property type="entry name" value="MurNAc-LAA_cat"/>
</dbReference>